<gene>
    <name evidence="2" type="ORF">BaRGS_00025473</name>
</gene>
<comment type="caution">
    <text evidence="2">The sequence shown here is derived from an EMBL/GenBank/DDBJ whole genome shotgun (WGS) entry which is preliminary data.</text>
</comment>
<protein>
    <submittedName>
        <fullName evidence="2">Uncharacterized protein</fullName>
    </submittedName>
</protein>
<name>A0ABD0K8B8_9CAEN</name>
<feature type="region of interest" description="Disordered" evidence="1">
    <location>
        <begin position="194"/>
        <end position="227"/>
    </location>
</feature>
<accession>A0ABD0K8B8</accession>
<dbReference type="AlphaFoldDB" id="A0ABD0K8B8"/>
<proteinExistence type="predicted"/>
<organism evidence="2 3">
    <name type="scientific">Batillaria attramentaria</name>
    <dbReference type="NCBI Taxonomy" id="370345"/>
    <lineage>
        <taxon>Eukaryota</taxon>
        <taxon>Metazoa</taxon>
        <taxon>Spiralia</taxon>
        <taxon>Lophotrochozoa</taxon>
        <taxon>Mollusca</taxon>
        <taxon>Gastropoda</taxon>
        <taxon>Caenogastropoda</taxon>
        <taxon>Sorbeoconcha</taxon>
        <taxon>Cerithioidea</taxon>
        <taxon>Batillariidae</taxon>
        <taxon>Batillaria</taxon>
    </lineage>
</organism>
<reference evidence="2 3" key="1">
    <citation type="journal article" date="2023" name="Sci. Data">
        <title>Genome assembly of the Korean intertidal mud-creeper Batillaria attramentaria.</title>
        <authorList>
            <person name="Patra A.K."/>
            <person name="Ho P.T."/>
            <person name="Jun S."/>
            <person name="Lee S.J."/>
            <person name="Kim Y."/>
            <person name="Won Y.J."/>
        </authorList>
    </citation>
    <scope>NUCLEOTIDE SEQUENCE [LARGE SCALE GENOMIC DNA]</scope>
    <source>
        <strain evidence="2">Wonlab-2016</strain>
    </source>
</reference>
<sequence>MRTVNATDIRYDTRDLSHLVKTSEQSEMSGSSLRWHITYQTYPPTKFNDIVCSGKENAHGWNSTLWCRFGRRKPSLKILHSCTPYRATHLTPSNPVGRVGDWPTGETTRGRSMTHLTDTRKATCTCLPCSSLPHQGSQINSFNPFLPANDTDRAIHQGKKSACPQVISPIRGATSEETGHNGTRLCSQRHHLKLHLKKQQPPSLTKGRREDSTAHNLPQQILTDPPRTFCRGLEPLSHRARPTSPSSLSPIHVEETFAVFAPSGRHA</sequence>
<evidence type="ECO:0000256" key="1">
    <source>
        <dbReference type="SAM" id="MobiDB-lite"/>
    </source>
</evidence>
<evidence type="ECO:0000313" key="2">
    <source>
        <dbReference type="EMBL" id="KAK7483306.1"/>
    </source>
</evidence>
<dbReference type="Proteomes" id="UP001519460">
    <property type="component" value="Unassembled WGS sequence"/>
</dbReference>
<dbReference type="EMBL" id="JACVVK020000229">
    <property type="protein sequence ID" value="KAK7483306.1"/>
    <property type="molecule type" value="Genomic_DNA"/>
</dbReference>
<keyword evidence="3" id="KW-1185">Reference proteome</keyword>
<evidence type="ECO:0000313" key="3">
    <source>
        <dbReference type="Proteomes" id="UP001519460"/>
    </source>
</evidence>